<dbReference type="SUPFAM" id="SSF48452">
    <property type="entry name" value="TPR-like"/>
    <property type="match status" value="2"/>
</dbReference>
<dbReference type="Pfam" id="PF00931">
    <property type="entry name" value="NB-ARC"/>
    <property type="match status" value="1"/>
</dbReference>
<dbReference type="PANTHER" id="PTHR47691:SF3">
    <property type="entry name" value="HTH-TYPE TRANSCRIPTIONAL REGULATOR RV0890C-RELATED"/>
    <property type="match status" value="1"/>
</dbReference>
<evidence type="ECO:0000259" key="1">
    <source>
        <dbReference type="Pfam" id="PF00931"/>
    </source>
</evidence>
<comment type="caution">
    <text evidence="2">The sequence shown here is derived from an EMBL/GenBank/DDBJ whole genome shotgun (WGS) entry which is preliminary data.</text>
</comment>
<evidence type="ECO:0000313" key="2">
    <source>
        <dbReference type="EMBL" id="TQM32085.1"/>
    </source>
</evidence>
<dbReference type="AlphaFoldDB" id="A0A543FDW6"/>
<protein>
    <submittedName>
        <fullName evidence="2">Tfp pilus assembly protein PilF</fullName>
    </submittedName>
</protein>
<dbReference type="InterPro" id="IPR027417">
    <property type="entry name" value="P-loop_NTPase"/>
</dbReference>
<dbReference type="Proteomes" id="UP000316331">
    <property type="component" value="Unassembled WGS sequence"/>
</dbReference>
<reference evidence="2 3" key="1">
    <citation type="submission" date="2019-06" db="EMBL/GenBank/DDBJ databases">
        <title>Sequencing the genomes of 1000 actinobacteria strains.</title>
        <authorList>
            <person name="Klenk H.-P."/>
        </authorList>
    </citation>
    <scope>NUCLEOTIDE SEQUENCE [LARGE SCALE GENOMIC DNA]</scope>
    <source>
        <strain evidence="2 3">DSM 103495</strain>
    </source>
</reference>
<dbReference type="PANTHER" id="PTHR47691">
    <property type="entry name" value="REGULATOR-RELATED"/>
    <property type="match status" value="1"/>
</dbReference>
<dbReference type="GO" id="GO:0042802">
    <property type="term" value="F:identical protein binding"/>
    <property type="evidence" value="ECO:0007669"/>
    <property type="project" value="InterPro"/>
</dbReference>
<sequence length="867" mass="94617">MATSAGRPNQVVAETVQGVVQGNNNTVTLVFDNGRSTVPYLAPPMAENSLVGRDGDFTTLRERLLSGANLPISAVNGLPGVGKTAVAIALAHDPVVLGRFSDGVLWHGLGREPDLRAALAAWSSALGLAQQAGEQVALTSRAAQIRDAIGLRRMLIVIDDAWHIEDALTLRIGGPNCAHLLTTRIPEVALRFGDGELCTLRELSDTDSREMLRRLAPIAVATEPDAVGDLIRLSGGLPLALSLIGRQLRVAEHTGQPRRIRTAVRRLSQDHGDLLRLTAPIGILSRHPGLGEGTPLSLQSIIQLSVDALTEPARRLLGDLGVFPPKPVSIGEDAVIAVGGTTEAELDELTDSGLLEPIGPGRYTLHQTISDYARAALTPHPEVNIRMINYFVEYVESHRDDFEDLERELPVILEAFRTASEQRENDLVKRGVLALFDFLDARGLYTLAGEQLERVLPTFDQLGPDDARLVYFLGRVHDKRGDLAESNRYLTQAMRLARPHSQLSIDIRIGLGWVTAMQGRIPEAIDHFEQAKSTAEQIGSVRSEALALHGLGWSLGVSGRLETSLATLDRGVEVARSVGEPAVAADLLQVRGWMQVTAEDVGAAEESFRECLALARAEGRADRMIDGLQGLAVVARRRCQYGESIEFCREAIVLAERTGHRERMSLAANLGHALRDAGQTDEAEQQFRYGLELARRFGHEEKMSRCLGALADIEIDAKRPEAVEHLEQAENIARKGAMSEPLLDALEYRARMYRLAGRFPEALASLREGRERAAREPGGIHTALIELEFGEVFLSTGDVTDARTAFEQARRIAEQRERRDLLGLALFGLARAGTGEQGRRFGEEAQMILGEIGHRRAASVAEWLTAR</sequence>
<proteinExistence type="predicted"/>
<dbReference type="Pfam" id="PF07721">
    <property type="entry name" value="TPR_4"/>
    <property type="match status" value="1"/>
</dbReference>
<organism evidence="2 3">
    <name type="scientific">Nocardia bhagyanarayanae</name>
    <dbReference type="NCBI Taxonomy" id="1215925"/>
    <lineage>
        <taxon>Bacteria</taxon>
        <taxon>Bacillati</taxon>
        <taxon>Actinomycetota</taxon>
        <taxon>Actinomycetes</taxon>
        <taxon>Mycobacteriales</taxon>
        <taxon>Nocardiaceae</taxon>
        <taxon>Nocardia</taxon>
    </lineage>
</organism>
<name>A0A543FDW6_9NOCA</name>
<accession>A0A543FDW6</accession>
<dbReference type="Gene3D" id="1.25.40.10">
    <property type="entry name" value="Tetratricopeptide repeat domain"/>
    <property type="match status" value="3"/>
</dbReference>
<dbReference type="EMBL" id="VFPG01000001">
    <property type="protein sequence ID" value="TQM32085.1"/>
    <property type="molecule type" value="Genomic_DNA"/>
</dbReference>
<dbReference type="Gene3D" id="3.40.50.300">
    <property type="entry name" value="P-loop containing nucleotide triphosphate hydrolases"/>
    <property type="match status" value="1"/>
</dbReference>
<dbReference type="SUPFAM" id="SSF52540">
    <property type="entry name" value="P-loop containing nucleoside triphosphate hydrolases"/>
    <property type="match status" value="1"/>
</dbReference>
<dbReference type="InterPro" id="IPR011717">
    <property type="entry name" value="TPR-4"/>
</dbReference>
<dbReference type="OrthoDB" id="3362145at2"/>
<dbReference type="PRINTS" id="PR00364">
    <property type="entry name" value="DISEASERSIST"/>
</dbReference>
<dbReference type="InterPro" id="IPR019734">
    <property type="entry name" value="TPR_rpt"/>
</dbReference>
<gene>
    <name evidence="2" type="ORF">FB390_3762</name>
</gene>
<dbReference type="SMART" id="SM00028">
    <property type="entry name" value="TPR"/>
    <property type="match status" value="8"/>
</dbReference>
<dbReference type="GO" id="GO:0043531">
    <property type="term" value="F:ADP binding"/>
    <property type="evidence" value="ECO:0007669"/>
    <property type="project" value="InterPro"/>
</dbReference>
<feature type="domain" description="NB-ARC" evidence="1">
    <location>
        <begin position="58"/>
        <end position="213"/>
    </location>
</feature>
<keyword evidence="3" id="KW-1185">Reference proteome</keyword>
<evidence type="ECO:0000313" key="3">
    <source>
        <dbReference type="Proteomes" id="UP000316331"/>
    </source>
</evidence>
<dbReference type="InterPro" id="IPR011990">
    <property type="entry name" value="TPR-like_helical_dom_sf"/>
</dbReference>
<dbReference type="InterPro" id="IPR002182">
    <property type="entry name" value="NB-ARC"/>
</dbReference>
<dbReference type="Pfam" id="PF13424">
    <property type="entry name" value="TPR_12"/>
    <property type="match status" value="1"/>
</dbReference>